<feature type="compositionally biased region" description="Polar residues" evidence="1">
    <location>
        <begin position="288"/>
        <end position="307"/>
    </location>
</feature>
<organism evidence="3 4">
    <name type="scientific">Lepidopterella palustris CBS 459.81</name>
    <dbReference type="NCBI Taxonomy" id="1314670"/>
    <lineage>
        <taxon>Eukaryota</taxon>
        <taxon>Fungi</taxon>
        <taxon>Dikarya</taxon>
        <taxon>Ascomycota</taxon>
        <taxon>Pezizomycotina</taxon>
        <taxon>Dothideomycetes</taxon>
        <taxon>Pleosporomycetidae</taxon>
        <taxon>Mytilinidiales</taxon>
        <taxon>Argynnaceae</taxon>
        <taxon>Lepidopterella</taxon>
    </lineage>
</organism>
<feature type="region of interest" description="Disordered" evidence="1">
    <location>
        <begin position="426"/>
        <end position="487"/>
    </location>
</feature>
<keyword evidence="4" id="KW-1185">Reference proteome</keyword>
<feature type="region of interest" description="Disordered" evidence="1">
    <location>
        <begin position="280"/>
        <end position="391"/>
    </location>
</feature>
<feature type="compositionally biased region" description="Polar residues" evidence="1">
    <location>
        <begin position="440"/>
        <end position="475"/>
    </location>
</feature>
<proteinExistence type="predicted"/>
<feature type="chain" id="PRO_5034001848" evidence="2">
    <location>
        <begin position="18"/>
        <end position="487"/>
    </location>
</feature>
<keyword evidence="2" id="KW-0732">Signal</keyword>
<dbReference type="EMBL" id="KV745146">
    <property type="protein sequence ID" value="OCK77201.1"/>
    <property type="molecule type" value="Genomic_DNA"/>
</dbReference>
<reference evidence="3 4" key="1">
    <citation type="journal article" date="2016" name="Nat. Commun.">
        <title>Ectomycorrhizal ecology is imprinted in the genome of the dominant symbiotic fungus Cenococcum geophilum.</title>
        <authorList>
            <consortium name="DOE Joint Genome Institute"/>
            <person name="Peter M."/>
            <person name="Kohler A."/>
            <person name="Ohm R.A."/>
            <person name="Kuo A."/>
            <person name="Krutzmann J."/>
            <person name="Morin E."/>
            <person name="Arend M."/>
            <person name="Barry K.W."/>
            <person name="Binder M."/>
            <person name="Choi C."/>
            <person name="Clum A."/>
            <person name="Copeland A."/>
            <person name="Grisel N."/>
            <person name="Haridas S."/>
            <person name="Kipfer T."/>
            <person name="LaButti K."/>
            <person name="Lindquist E."/>
            <person name="Lipzen A."/>
            <person name="Maire R."/>
            <person name="Meier B."/>
            <person name="Mihaltcheva S."/>
            <person name="Molinier V."/>
            <person name="Murat C."/>
            <person name="Poggeler S."/>
            <person name="Quandt C.A."/>
            <person name="Sperisen C."/>
            <person name="Tritt A."/>
            <person name="Tisserant E."/>
            <person name="Crous P.W."/>
            <person name="Henrissat B."/>
            <person name="Nehls U."/>
            <person name="Egli S."/>
            <person name="Spatafora J.W."/>
            <person name="Grigoriev I.V."/>
            <person name="Martin F.M."/>
        </authorList>
    </citation>
    <scope>NUCLEOTIDE SEQUENCE [LARGE SCALE GENOMIC DNA]</scope>
    <source>
        <strain evidence="3 4">CBS 459.81</strain>
    </source>
</reference>
<feature type="region of interest" description="Disordered" evidence="1">
    <location>
        <begin position="196"/>
        <end position="252"/>
    </location>
</feature>
<name>A0A8E2E4T0_9PEZI</name>
<feature type="signal peptide" evidence="2">
    <location>
        <begin position="1"/>
        <end position="17"/>
    </location>
</feature>
<dbReference type="Proteomes" id="UP000250266">
    <property type="component" value="Unassembled WGS sequence"/>
</dbReference>
<dbReference type="PANTHER" id="PTHR38049">
    <property type="entry name" value="RICIN B LECTIN DOMAIN-CONTAINING PROTEIN"/>
    <property type="match status" value="1"/>
</dbReference>
<evidence type="ECO:0000256" key="1">
    <source>
        <dbReference type="SAM" id="MobiDB-lite"/>
    </source>
</evidence>
<evidence type="ECO:0000313" key="3">
    <source>
        <dbReference type="EMBL" id="OCK77201.1"/>
    </source>
</evidence>
<gene>
    <name evidence="3" type="ORF">K432DRAFT_428185</name>
</gene>
<dbReference type="PANTHER" id="PTHR38049:SF2">
    <property type="entry name" value="RICIN B LECTIN DOMAIN-CONTAINING PROTEIN"/>
    <property type="match status" value="1"/>
</dbReference>
<sequence length="487" mass="53198">MVLPLLISILICPGLLGTQESIRQSQQKEKREEHRARRCNLIATCVKSSLRSREINGRPIVLRGGKLYIDTGTSSGEPFGHQYAGYYLPYPDTKYEGLVTTITNVAPIMNWVYVDKETYEVKYGVRSDAQPNLTGPFDCTRQDRRLTFDGFEGFCAVEEHPTIWALYFDRDDDGLRSKIPISTRVLEIELTRREKRWKKEPTARHADQTTERAVNAQVPAPVETPKAPQPSPCPVSTKPATKVKGESDQAGITKAVENSKQYTEARTTAQVVLPAVNSAPEPIASPRVSGTQNSAYQMSELSRTPTDSDGPPAYSEHPEDSTGLPIDPQSGSEWSIQGDDQVASRSLAGFTPASSVHGDDMIVNEQPGVDKPGIPGLEPDGPTSPHDRVPRSLPLSMPAISEEYCCRSVTERACLCGYSMSSNTIESSHPLSHRYANRPATASGTASAFPSMQIQSGRHSFNTPQSDPSSDSVNPLSPIDSAPQSQL</sequence>
<accession>A0A8E2E4T0</accession>
<dbReference type="AlphaFoldDB" id="A0A8E2E4T0"/>
<evidence type="ECO:0000256" key="2">
    <source>
        <dbReference type="SAM" id="SignalP"/>
    </source>
</evidence>
<evidence type="ECO:0000313" key="4">
    <source>
        <dbReference type="Proteomes" id="UP000250266"/>
    </source>
</evidence>
<feature type="compositionally biased region" description="Basic and acidic residues" evidence="1">
    <location>
        <begin position="196"/>
        <end position="210"/>
    </location>
</feature>
<dbReference type="OrthoDB" id="3928002at2759"/>
<protein>
    <submittedName>
        <fullName evidence="3">Uncharacterized protein</fullName>
    </submittedName>
</protein>